<dbReference type="Proteomes" id="UP000320179">
    <property type="component" value="Chromosome"/>
</dbReference>
<name>A0AAE6G3F0_MYXXA</name>
<feature type="domain" description="Helix-turn-helix" evidence="1">
    <location>
        <begin position="53"/>
        <end position="93"/>
    </location>
</feature>
<evidence type="ECO:0000313" key="3">
    <source>
        <dbReference type="Proteomes" id="UP000320179"/>
    </source>
</evidence>
<accession>A0AAE6G3F0</accession>
<proteinExistence type="predicted"/>
<evidence type="ECO:0000313" key="2">
    <source>
        <dbReference type="EMBL" id="QDE69914.1"/>
    </source>
</evidence>
<dbReference type="Pfam" id="PF12728">
    <property type="entry name" value="HTH_17"/>
    <property type="match status" value="1"/>
</dbReference>
<dbReference type="AlphaFoldDB" id="A0AAE6G3F0"/>
<reference evidence="2 3" key="1">
    <citation type="journal article" date="2019" name="Science">
        <title>Social genes are selection hotspots in kin groups of a soil microbe.</title>
        <authorList>
            <person name="Wielgoss S."/>
            <person name="Wolfensberger R."/>
            <person name="Sun L."/>
            <person name="Fiegna F."/>
            <person name="Velicer G.J."/>
        </authorList>
    </citation>
    <scope>NUCLEOTIDE SEQUENCE [LARGE SCALE GENOMIC DNA]</scope>
    <source>
        <strain evidence="2 3">MC3.5.9c15</strain>
    </source>
</reference>
<sequence length="94" mass="10082">MRFHDLRGTCASLLIQSGASLAAVASVLQGQGPARLRALPSGRARLLTVRWAVAERLSVCTATGYRLCERGELPHIRGSNAIRVRPADVDVFLG</sequence>
<dbReference type="EMBL" id="CP017174">
    <property type="protein sequence ID" value="QDE69914.1"/>
    <property type="molecule type" value="Genomic_DNA"/>
</dbReference>
<dbReference type="InterPro" id="IPR041657">
    <property type="entry name" value="HTH_17"/>
</dbReference>
<evidence type="ECO:0000259" key="1">
    <source>
        <dbReference type="Pfam" id="PF12728"/>
    </source>
</evidence>
<protein>
    <recommendedName>
        <fullName evidence="1">Helix-turn-helix domain-containing protein</fullName>
    </recommendedName>
</protein>
<organism evidence="2 3">
    <name type="scientific">Myxococcus xanthus</name>
    <dbReference type="NCBI Taxonomy" id="34"/>
    <lineage>
        <taxon>Bacteria</taxon>
        <taxon>Pseudomonadati</taxon>
        <taxon>Myxococcota</taxon>
        <taxon>Myxococcia</taxon>
        <taxon>Myxococcales</taxon>
        <taxon>Cystobacterineae</taxon>
        <taxon>Myxococcaceae</taxon>
        <taxon>Myxococcus</taxon>
    </lineage>
</organism>
<dbReference type="RefSeq" id="WP_140793962.1">
    <property type="nucleotide sequence ID" value="NZ_CP017170.1"/>
</dbReference>
<gene>
    <name evidence="2" type="ORF">BHS09_24670</name>
</gene>